<proteinExistence type="predicted"/>
<reference evidence="2 3" key="1">
    <citation type="submission" date="2019-10" db="EMBL/GenBank/DDBJ databases">
        <title>Whole genome shotgun sequence of Acrocarpospora macrocephala NBRC 16266.</title>
        <authorList>
            <person name="Ichikawa N."/>
            <person name="Kimura A."/>
            <person name="Kitahashi Y."/>
            <person name="Komaki H."/>
            <person name="Oguchi A."/>
        </authorList>
    </citation>
    <scope>NUCLEOTIDE SEQUENCE [LARGE SCALE GENOMIC DNA]</scope>
    <source>
        <strain evidence="2 3">NBRC 16266</strain>
    </source>
</reference>
<dbReference type="AlphaFoldDB" id="A0A5M3X196"/>
<comment type="caution">
    <text evidence="2">The sequence shown here is derived from an EMBL/GenBank/DDBJ whole genome shotgun (WGS) entry which is preliminary data.</text>
</comment>
<gene>
    <name evidence="2" type="ORF">Amac_090820</name>
</gene>
<dbReference type="Proteomes" id="UP000331127">
    <property type="component" value="Unassembled WGS sequence"/>
</dbReference>
<accession>A0A5M3X196</accession>
<evidence type="ECO:0000313" key="2">
    <source>
        <dbReference type="EMBL" id="GES15485.1"/>
    </source>
</evidence>
<sequence length="59" mass="6262">MGEGVPVPRMRKVRAERERPKGRVGGENPGQSRECGEFECERIRGRGSPAGSAHVGGSG</sequence>
<dbReference type="EMBL" id="BLAE01000077">
    <property type="protein sequence ID" value="GES15485.1"/>
    <property type="molecule type" value="Genomic_DNA"/>
</dbReference>
<name>A0A5M3X196_9ACTN</name>
<protein>
    <submittedName>
        <fullName evidence="2">Uncharacterized protein</fullName>
    </submittedName>
</protein>
<keyword evidence="3" id="KW-1185">Reference proteome</keyword>
<organism evidence="2 3">
    <name type="scientific">Acrocarpospora macrocephala</name>
    <dbReference type="NCBI Taxonomy" id="150177"/>
    <lineage>
        <taxon>Bacteria</taxon>
        <taxon>Bacillati</taxon>
        <taxon>Actinomycetota</taxon>
        <taxon>Actinomycetes</taxon>
        <taxon>Streptosporangiales</taxon>
        <taxon>Streptosporangiaceae</taxon>
        <taxon>Acrocarpospora</taxon>
    </lineage>
</organism>
<evidence type="ECO:0000313" key="3">
    <source>
        <dbReference type="Proteomes" id="UP000331127"/>
    </source>
</evidence>
<evidence type="ECO:0000256" key="1">
    <source>
        <dbReference type="SAM" id="MobiDB-lite"/>
    </source>
</evidence>
<feature type="region of interest" description="Disordered" evidence="1">
    <location>
        <begin position="1"/>
        <end position="36"/>
    </location>
</feature>